<proteinExistence type="predicted"/>
<feature type="region of interest" description="Disordered" evidence="1">
    <location>
        <begin position="1"/>
        <end position="29"/>
    </location>
</feature>
<protein>
    <submittedName>
        <fullName evidence="2">Uncharacterized protein</fullName>
    </submittedName>
</protein>
<evidence type="ECO:0000256" key="1">
    <source>
        <dbReference type="SAM" id="MobiDB-lite"/>
    </source>
</evidence>
<sequence length="742" mass="82530">MSSLPSSQSSDDDDLHTHRSQTSSRRVLAQVLARKERDAQQMHQLLKLTLAKLDEQSQRATDAERRATECLVRARTAMDARAQADTNAAAARAELALYKMQLEQAQREISRAQEYLDSLEARRHDAEQDAARARSVARKLQEERASEAAREQGKQQGYNEGLRQGIILGRREAENNRPRTRRRQEEDQDWRPQSRSRRPADVHFTQVIPETPQQSPPERSFADDERHRVMPGLNPDQLMFSDAVRNHTPDEPLYDSPSPSPSFSPSPPQRSRSRSQSRPRLEAPAPEPARSRPYAPHEDSTPSIIHPIPIPASVSSMGPLPLHPSPSPSPRHPFVRIPPDNWIPRAQDTAGDGRLSIFLPPPHELIDPVRPDGPYAIVATPEEGSPAVVPPPPMLSRSPGPGNRRSPDYAYATPPPPDLGPPVRIPNASRSREFLYAATPPPPDLGPAAAPRARNNATAQPPLPPPPPPDLGPASGEHAFIPQQIATINSHASTHLSEFDLLAPVGQPRMSSNIGPPPAEEDELEYIDAQTEPIPRQPIAPEPPLQRRHAHVTKRPSRGPPRPRNIVMPAPLSQDPAQPAVPSGPSYAPVHQQHGMYMQQQQQQQQPRAHVQDDEEDEDAPVHVTAPSNRPQRTQTQSSIGISVQPPVRTAVLCSLTKSNSSSCSHPKTPRLLPVTRRNAAWTSSALSMQRAICQCRPWTTLCRAISHVQRRHRRNNNSRWLLCLNSQVSRPTLQVFYHQHW</sequence>
<reference evidence="2" key="1">
    <citation type="submission" date="2019-10" db="EMBL/GenBank/DDBJ databases">
        <authorList>
            <consortium name="DOE Joint Genome Institute"/>
            <person name="Kuo A."/>
            <person name="Miyauchi S."/>
            <person name="Kiss E."/>
            <person name="Drula E."/>
            <person name="Kohler A."/>
            <person name="Sanchez-Garcia M."/>
            <person name="Andreopoulos B."/>
            <person name="Barry K.W."/>
            <person name="Bonito G."/>
            <person name="Buee M."/>
            <person name="Carver A."/>
            <person name="Chen C."/>
            <person name="Cichocki N."/>
            <person name="Clum A."/>
            <person name="Culley D."/>
            <person name="Crous P.W."/>
            <person name="Fauchery L."/>
            <person name="Girlanda M."/>
            <person name="Hayes R."/>
            <person name="Keri Z."/>
            <person name="LaButti K."/>
            <person name="Lipzen A."/>
            <person name="Lombard V."/>
            <person name="Magnuson J."/>
            <person name="Maillard F."/>
            <person name="Morin E."/>
            <person name="Murat C."/>
            <person name="Nolan M."/>
            <person name="Ohm R."/>
            <person name="Pangilinan J."/>
            <person name="Pereira M."/>
            <person name="Perotto S."/>
            <person name="Peter M."/>
            <person name="Riley R."/>
            <person name="Sitrit Y."/>
            <person name="Stielow B."/>
            <person name="Szollosi G."/>
            <person name="Zifcakova L."/>
            <person name="Stursova M."/>
            <person name="Spatafora J.W."/>
            <person name="Tedersoo L."/>
            <person name="Vaario L.-M."/>
            <person name="Yamada A."/>
            <person name="Yan M."/>
            <person name="Wang P."/>
            <person name="Xu J."/>
            <person name="Bruns T."/>
            <person name="Baldrian P."/>
            <person name="Vilgalys R."/>
            <person name="Henrissat B."/>
            <person name="Grigoriev I.V."/>
            <person name="Hibbett D."/>
            <person name="Nagy L.G."/>
            <person name="Martin F.M."/>
        </authorList>
    </citation>
    <scope>NUCLEOTIDE SEQUENCE</scope>
    <source>
        <strain evidence="2">Prilba</strain>
    </source>
</reference>
<keyword evidence="3" id="KW-1185">Reference proteome</keyword>
<feature type="compositionally biased region" description="Basic and acidic residues" evidence="1">
    <location>
        <begin position="139"/>
        <end position="153"/>
    </location>
</feature>
<feature type="region of interest" description="Disordered" evidence="1">
    <location>
        <begin position="137"/>
        <end position="223"/>
    </location>
</feature>
<feature type="compositionally biased region" description="Low complexity" evidence="1">
    <location>
        <begin position="446"/>
        <end position="460"/>
    </location>
</feature>
<feature type="region of interest" description="Disordered" evidence="1">
    <location>
        <begin position="246"/>
        <end position="348"/>
    </location>
</feature>
<feature type="compositionally biased region" description="Low complexity" evidence="1">
    <location>
        <begin position="395"/>
        <end position="412"/>
    </location>
</feature>
<feature type="compositionally biased region" description="Basic residues" evidence="1">
    <location>
        <begin position="546"/>
        <end position="557"/>
    </location>
</feature>
<feature type="compositionally biased region" description="Basic and acidic residues" evidence="1">
    <location>
        <begin position="169"/>
        <end position="192"/>
    </location>
</feature>
<name>A0A9P5JV17_9AGAM</name>
<feature type="compositionally biased region" description="Pro residues" evidence="1">
    <location>
        <begin position="461"/>
        <end position="471"/>
    </location>
</feature>
<evidence type="ECO:0000313" key="3">
    <source>
        <dbReference type="Proteomes" id="UP000759537"/>
    </source>
</evidence>
<dbReference type="OrthoDB" id="3268221at2759"/>
<evidence type="ECO:0000313" key="2">
    <source>
        <dbReference type="EMBL" id="KAF8464737.1"/>
    </source>
</evidence>
<feature type="compositionally biased region" description="Pro residues" evidence="1">
    <location>
        <begin position="258"/>
        <end position="268"/>
    </location>
</feature>
<feature type="compositionally biased region" description="Polar residues" evidence="1">
    <location>
        <begin position="626"/>
        <end position="642"/>
    </location>
</feature>
<feature type="compositionally biased region" description="Pro residues" evidence="1">
    <location>
        <begin position="321"/>
        <end position="331"/>
    </location>
</feature>
<feature type="region of interest" description="Disordered" evidence="1">
    <location>
        <begin position="364"/>
        <end position="492"/>
    </location>
</feature>
<dbReference type="Proteomes" id="UP000759537">
    <property type="component" value="Unassembled WGS sequence"/>
</dbReference>
<dbReference type="AlphaFoldDB" id="A0A9P5JV17"/>
<organism evidence="2 3">
    <name type="scientific">Russula ochroleuca</name>
    <dbReference type="NCBI Taxonomy" id="152965"/>
    <lineage>
        <taxon>Eukaryota</taxon>
        <taxon>Fungi</taxon>
        <taxon>Dikarya</taxon>
        <taxon>Basidiomycota</taxon>
        <taxon>Agaricomycotina</taxon>
        <taxon>Agaricomycetes</taxon>
        <taxon>Russulales</taxon>
        <taxon>Russulaceae</taxon>
        <taxon>Russula</taxon>
    </lineage>
</organism>
<accession>A0A9P5JV17</accession>
<feature type="compositionally biased region" description="Low complexity" evidence="1">
    <location>
        <begin position="302"/>
        <end position="320"/>
    </location>
</feature>
<comment type="caution">
    <text evidence="2">The sequence shown here is derived from an EMBL/GenBank/DDBJ whole genome shotgun (WGS) entry which is preliminary data.</text>
</comment>
<gene>
    <name evidence="2" type="ORF">DFH94DRAFT_394802</name>
</gene>
<feature type="compositionally biased region" description="Pro residues" evidence="1">
    <location>
        <begin position="535"/>
        <end position="544"/>
    </location>
</feature>
<dbReference type="EMBL" id="WHVB01000054">
    <property type="protein sequence ID" value="KAF8464737.1"/>
    <property type="molecule type" value="Genomic_DNA"/>
</dbReference>
<feature type="region of interest" description="Disordered" evidence="1">
    <location>
        <begin position="506"/>
        <end position="643"/>
    </location>
</feature>
<reference evidence="2" key="2">
    <citation type="journal article" date="2020" name="Nat. Commun.">
        <title>Large-scale genome sequencing of mycorrhizal fungi provides insights into the early evolution of symbiotic traits.</title>
        <authorList>
            <person name="Miyauchi S."/>
            <person name="Kiss E."/>
            <person name="Kuo A."/>
            <person name="Drula E."/>
            <person name="Kohler A."/>
            <person name="Sanchez-Garcia M."/>
            <person name="Morin E."/>
            <person name="Andreopoulos B."/>
            <person name="Barry K.W."/>
            <person name="Bonito G."/>
            <person name="Buee M."/>
            <person name="Carver A."/>
            <person name="Chen C."/>
            <person name="Cichocki N."/>
            <person name="Clum A."/>
            <person name="Culley D."/>
            <person name="Crous P.W."/>
            <person name="Fauchery L."/>
            <person name="Girlanda M."/>
            <person name="Hayes R.D."/>
            <person name="Keri Z."/>
            <person name="LaButti K."/>
            <person name="Lipzen A."/>
            <person name="Lombard V."/>
            <person name="Magnuson J."/>
            <person name="Maillard F."/>
            <person name="Murat C."/>
            <person name="Nolan M."/>
            <person name="Ohm R.A."/>
            <person name="Pangilinan J."/>
            <person name="Pereira M.F."/>
            <person name="Perotto S."/>
            <person name="Peter M."/>
            <person name="Pfister S."/>
            <person name="Riley R."/>
            <person name="Sitrit Y."/>
            <person name="Stielow J.B."/>
            <person name="Szollosi G."/>
            <person name="Zifcakova L."/>
            <person name="Stursova M."/>
            <person name="Spatafora J.W."/>
            <person name="Tedersoo L."/>
            <person name="Vaario L.M."/>
            <person name="Yamada A."/>
            <person name="Yan M."/>
            <person name="Wang P."/>
            <person name="Xu J."/>
            <person name="Bruns T."/>
            <person name="Baldrian P."/>
            <person name="Vilgalys R."/>
            <person name="Dunand C."/>
            <person name="Henrissat B."/>
            <person name="Grigoriev I.V."/>
            <person name="Hibbett D."/>
            <person name="Nagy L.G."/>
            <person name="Martin F.M."/>
        </authorList>
    </citation>
    <scope>NUCLEOTIDE SEQUENCE</scope>
    <source>
        <strain evidence="2">Prilba</strain>
    </source>
</reference>
<feature type="compositionally biased region" description="Pro residues" evidence="1">
    <location>
        <begin position="413"/>
        <end position="424"/>
    </location>
</feature>